<keyword evidence="7" id="KW-0234">DNA repair</keyword>
<evidence type="ECO:0000256" key="7">
    <source>
        <dbReference type="ARBA" id="ARBA00023204"/>
    </source>
</evidence>
<dbReference type="SMART" id="SM00518">
    <property type="entry name" value="AP2Ec"/>
    <property type="match status" value="1"/>
</dbReference>
<dbReference type="InterPro" id="IPR036237">
    <property type="entry name" value="Xyl_isomerase-like_sf"/>
</dbReference>
<protein>
    <submittedName>
        <fullName evidence="9">26251_t:CDS:1</fullName>
    </submittedName>
</protein>
<dbReference type="EMBL" id="CAJVQB010000002">
    <property type="protein sequence ID" value="CAG8456109.1"/>
    <property type="molecule type" value="Genomic_DNA"/>
</dbReference>
<dbReference type="Pfam" id="PF01261">
    <property type="entry name" value="AP_endonuc_2"/>
    <property type="match status" value="1"/>
</dbReference>
<dbReference type="Proteomes" id="UP000789901">
    <property type="component" value="Unassembled WGS sequence"/>
</dbReference>
<keyword evidence="5" id="KW-0378">Hydrolase</keyword>
<evidence type="ECO:0000256" key="6">
    <source>
        <dbReference type="ARBA" id="ARBA00022833"/>
    </source>
</evidence>
<dbReference type="PANTHER" id="PTHR21445:SF0">
    <property type="entry name" value="APURINIC-APYRIMIDINIC ENDONUCLEASE"/>
    <property type="match status" value="1"/>
</dbReference>
<dbReference type="PROSITE" id="PS51432">
    <property type="entry name" value="AP_NUCLEASE_F2_4"/>
    <property type="match status" value="1"/>
</dbReference>
<accession>A0ABM8VVE8</accession>
<sequence>MKDNYQRKPKGGSNKQEYLQNYQTIYLRFPDQDGGHEWKVIKEQQKPQQNAPPKIPDNNQIPIAVKEAASYDSNALMIYLGAPQNARRRPLTDLKIPEFQKALAEYDIDIDNVIVHGPYVVNVANSSRKDIFDWSVGFLQKEVARMEEIGLKTIVLHPGSAVDTPTNDALSQVAKGINLVLKKSSTVRIALETMCGRGSEVGINFEQLKYIIDRVEQKERVVIHINDSLNGLGAKIDRHENIGYGNIETPRQREDFAEEIRILKEQN</sequence>
<comment type="caution">
    <text evidence="9">The sequence shown here is derived from an EMBL/GenBank/DDBJ whole genome shotgun (WGS) entry which is preliminary data.</text>
</comment>
<evidence type="ECO:0000313" key="10">
    <source>
        <dbReference type="Proteomes" id="UP000789901"/>
    </source>
</evidence>
<comment type="cofactor">
    <cofactor evidence="1">
        <name>Zn(2+)</name>
        <dbReference type="ChEBI" id="CHEBI:29105"/>
    </cofactor>
</comment>
<keyword evidence="10" id="KW-1185">Reference proteome</keyword>
<evidence type="ECO:0000313" key="9">
    <source>
        <dbReference type="EMBL" id="CAG8456109.1"/>
    </source>
</evidence>
<organism evidence="9 10">
    <name type="scientific">Gigaspora margarita</name>
    <dbReference type="NCBI Taxonomy" id="4874"/>
    <lineage>
        <taxon>Eukaryota</taxon>
        <taxon>Fungi</taxon>
        <taxon>Fungi incertae sedis</taxon>
        <taxon>Mucoromycota</taxon>
        <taxon>Glomeromycotina</taxon>
        <taxon>Glomeromycetes</taxon>
        <taxon>Diversisporales</taxon>
        <taxon>Gigasporaceae</taxon>
        <taxon>Gigaspora</taxon>
    </lineage>
</organism>
<dbReference type="InterPro" id="IPR018246">
    <property type="entry name" value="AP_endonuc_F2_Zn_BS"/>
</dbReference>
<keyword evidence="4" id="KW-0227">DNA damage</keyword>
<name>A0ABM8VVE8_GIGMA</name>
<dbReference type="NCBIfam" id="TIGR00587">
    <property type="entry name" value="nfo"/>
    <property type="match status" value="1"/>
</dbReference>
<dbReference type="Gene3D" id="3.20.20.150">
    <property type="entry name" value="Divalent-metal-dependent TIM barrel enzymes"/>
    <property type="match status" value="2"/>
</dbReference>
<evidence type="ECO:0000256" key="1">
    <source>
        <dbReference type="ARBA" id="ARBA00001947"/>
    </source>
</evidence>
<dbReference type="PROSITE" id="PS00731">
    <property type="entry name" value="AP_NUCLEASE_F2_3"/>
    <property type="match status" value="1"/>
</dbReference>
<keyword evidence="3" id="KW-0479">Metal-binding</keyword>
<comment type="similarity">
    <text evidence="2">Belongs to the AP endonuclease 2 family.</text>
</comment>
<keyword evidence="6" id="KW-0862">Zinc</keyword>
<dbReference type="PANTHER" id="PTHR21445">
    <property type="entry name" value="ENDONUCLEASE IV ENDODEOXYRIBONUCLEASE IV"/>
    <property type="match status" value="1"/>
</dbReference>
<dbReference type="SUPFAM" id="SSF51658">
    <property type="entry name" value="Xylose isomerase-like"/>
    <property type="match status" value="1"/>
</dbReference>
<dbReference type="InterPro" id="IPR001719">
    <property type="entry name" value="AP_endonuc_2"/>
</dbReference>
<evidence type="ECO:0000256" key="3">
    <source>
        <dbReference type="ARBA" id="ARBA00022723"/>
    </source>
</evidence>
<reference evidence="9 10" key="1">
    <citation type="submission" date="2021-06" db="EMBL/GenBank/DDBJ databases">
        <authorList>
            <person name="Kallberg Y."/>
            <person name="Tangrot J."/>
            <person name="Rosling A."/>
        </authorList>
    </citation>
    <scope>NUCLEOTIDE SEQUENCE [LARGE SCALE GENOMIC DNA]</scope>
    <source>
        <strain evidence="9 10">120-4 pot B 10/14</strain>
    </source>
</reference>
<evidence type="ECO:0000256" key="2">
    <source>
        <dbReference type="ARBA" id="ARBA00005340"/>
    </source>
</evidence>
<proteinExistence type="inferred from homology"/>
<evidence type="ECO:0000259" key="8">
    <source>
        <dbReference type="Pfam" id="PF01261"/>
    </source>
</evidence>
<evidence type="ECO:0000256" key="5">
    <source>
        <dbReference type="ARBA" id="ARBA00022801"/>
    </source>
</evidence>
<gene>
    <name evidence="9" type="ORF">GMARGA_LOCUS63</name>
</gene>
<dbReference type="InterPro" id="IPR013022">
    <property type="entry name" value="Xyl_isomerase-like_TIM-brl"/>
</dbReference>
<evidence type="ECO:0000256" key="4">
    <source>
        <dbReference type="ARBA" id="ARBA00022763"/>
    </source>
</evidence>
<feature type="domain" description="Xylose isomerase-like TIM barrel" evidence="8">
    <location>
        <begin position="66"/>
        <end position="222"/>
    </location>
</feature>